<feature type="compositionally biased region" description="Polar residues" evidence="4">
    <location>
        <begin position="151"/>
        <end position="166"/>
    </location>
</feature>
<evidence type="ECO:0000313" key="9">
    <source>
        <dbReference type="Proteomes" id="UP000677803"/>
    </source>
</evidence>
<feature type="compositionally biased region" description="Low complexity" evidence="4">
    <location>
        <begin position="432"/>
        <end position="452"/>
    </location>
</feature>
<dbReference type="GO" id="GO:0019509">
    <property type="term" value="P:L-methionine salvage from methylthioadenosine"/>
    <property type="evidence" value="ECO:0007669"/>
    <property type="project" value="TreeGrafter"/>
</dbReference>
<dbReference type="Pfam" id="PF00596">
    <property type="entry name" value="Aldolase_II"/>
    <property type="match status" value="1"/>
</dbReference>
<dbReference type="Proteomes" id="UP000677803">
    <property type="component" value="Unassembled WGS sequence"/>
</dbReference>
<keyword evidence="5" id="KW-0472">Membrane</keyword>
<sequence length="836" mass="90471">MLLCLGICLGLLTPVHSAPVDNSSHIPVTPVDFINEAVKDGFLLPNALFPSLTTKEPTRNTTDNQPSTDKQNSTHIPVTPVDFINEAVKDGFLLPNALFPSLTTKEPTRNTTDKQPSTDKQIPVTPVDYIQEAILLPDALFPPPQSHEESSITPTPESFLTSTTDGSGDFWSDLTTDLESGVSTTLSVSPTESSTSTEVSSPSQTPDLLTSTLLMDGSGDSWFEMKDSTSSSISPAQSPTSTDESIINEDLFPLTTEPPKASSTFTVEGSGDYMFDFTSEAGSGHEGSAGSSLAVSKEAGNVLGAAPPRARPWVNVLHNDVENSENISPEQHRGHSTPDWIIIVGFIVGLAALIMLFPVTPVDYIQEANQRGILPPDALFPSPQSHEESSITPTPESFLTSMEDGSGDFWSDLTTNLESGVSTTLSISPTQSSTFTEESPEVPEVSSPSQTPDLLTSTLLMDGSGDSWFEMEDSTSSSISPPQSPTSTDESIINEDPSPFTTEPPKASTPFMVDGSGDYMFDFTSEAGSGHEGSAGSSLAVSEEAGNVLGAAPPRARPWVNVLHNDVENSENISPEQHRGHSTPDWIIIVGFIVGLAALIMLCAAIATRDKADQHLDPEGCSWNPPVWLIYQYVIMRAIKTVEMLALSGSGCQDETHEVTEEQDKEHPRFLIPELCRLFYQLGWVTGTGGGISLRRGLDKEHPRFLIPELCRLFYQLGWVTGTGGGISLRRGEHIYIAPSGVQKERIQPDDMFVCDMEERDVSCPPAWKKLKKSQCTPLFMNAFTLREARAVIHTHSKAAVMATLLFPGAEFRITHQEMIKGIRRGTSGSNYRYAG</sequence>
<dbReference type="InterPro" id="IPR001303">
    <property type="entry name" value="Aldolase_II/adducin_N"/>
</dbReference>
<dbReference type="GO" id="GO:0046570">
    <property type="term" value="F:methylthioribulose 1-phosphate dehydratase activity"/>
    <property type="evidence" value="ECO:0007669"/>
    <property type="project" value="TreeGrafter"/>
</dbReference>
<evidence type="ECO:0000256" key="5">
    <source>
        <dbReference type="SAM" id="Phobius"/>
    </source>
</evidence>
<evidence type="ECO:0000259" key="7">
    <source>
        <dbReference type="SMART" id="SM01007"/>
    </source>
</evidence>
<feature type="compositionally biased region" description="Polar residues" evidence="4">
    <location>
        <begin position="412"/>
        <end position="431"/>
    </location>
</feature>
<dbReference type="FunFam" id="3.40.225.10:FF:000003">
    <property type="entry name" value="Methylthioribulose-1-phosphate dehydratase"/>
    <property type="match status" value="1"/>
</dbReference>
<feature type="compositionally biased region" description="Low complexity" evidence="4">
    <location>
        <begin position="228"/>
        <end position="242"/>
    </location>
</feature>
<dbReference type="GO" id="GO:0006915">
    <property type="term" value="P:apoptotic process"/>
    <property type="evidence" value="ECO:0007669"/>
    <property type="project" value="UniProtKB-KW"/>
</dbReference>
<dbReference type="SMART" id="SM01007">
    <property type="entry name" value="Aldolase_II"/>
    <property type="match status" value="1"/>
</dbReference>
<feature type="signal peptide" evidence="6">
    <location>
        <begin position="1"/>
        <end position="17"/>
    </location>
</feature>
<evidence type="ECO:0000256" key="6">
    <source>
        <dbReference type="SAM" id="SignalP"/>
    </source>
</evidence>
<name>A0A8S4B5Y8_9TELE</name>
<gene>
    <name evidence="8" type="ORF">MMEN_LOCUS13316</name>
</gene>
<keyword evidence="9" id="KW-1185">Reference proteome</keyword>
<feature type="transmembrane region" description="Helical" evidence="5">
    <location>
        <begin position="340"/>
        <end position="359"/>
    </location>
</feature>
<evidence type="ECO:0000256" key="1">
    <source>
        <dbReference type="ARBA" id="ARBA00006274"/>
    </source>
</evidence>
<dbReference type="OrthoDB" id="191080at2759"/>
<evidence type="ECO:0000256" key="4">
    <source>
        <dbReference type="SAM" id="MobiDB-lite"/>
    </source>
</evidence>
<feature type="region of interest" description="Disordered" evidence="4">
    <location>
        <begin position="140"/>
        <end position="245"/>
    </location>
</feature>
<evidence type="ECO:0000313" key="8">
    <source>
        <dbReference type="EMBL" id="CAG5931903.1"/>
    </source>
</evidence>
<feature type="compositionally biased region" description="Polar residues" evidence="4">
    <location>
        <begin position="390"/>
        <end position="400"/>
    </location>
</feature>
<dbReference type="AlphaFoldDB" id="A0A8S4B5Y8"/>
<dbReference type="PANTHER" id="PTHR10640">
    <property type="entry name" value="METHYLTHIORIBULOSE-1-PHOSPHATE DEHYDRATASE"/>
    <property type="match status" value="1"/>
</dbReference>
<dbReference type="SUPFAM" id="SSF53639">
    <property type="entry name" value="AraD/HMP-PK domain-like"/>
    <property type="match status" value="2"/>
</dbReference>
<feature type="region of interest" description="Disordered" evidence="4">
    <location>
        <begin position="375"/>
        <end position="508"/>
    </location>
</feature>
<dbReference type="GO" id="GO:0005737">
    <property type="term" value="C:cytoplasm"/>
    <property type="evidence" value="ECO:0007669"/>
    <property type="project" value="TreeGrafter"/>
</dbReference>
<evidence type="ECO:0000256" key="3">
    <source>
        <dbReference type="ARBA" id="ARBA00060021"/>
    </source>
</evidence>
<comment type="function">
    <text evidence="3">Catalyzes the dehydration of methylthioribulose-1-phosphate (MTRu-1-P) into 2,3-diketo-5-methylthiopentyl-1-phosphate (DK-MTP-1-P). Functions in the methionine salvage pathway, which plays a key role in cancer, apoptosis, microbial proliferation and inflammation. May inhibit the CASP1-related inflammatory response (pyroptosis), the CASP9-dependent apoptotic pathway and the cytochrome c-dependent and APAF1-mediated cell death.</text>
</comment>
<keyword evidence="5" id="KW-0812">Transmembrane</keyword>
<feature type="compositionally biased region" description="Low complexity" evidence="4">
    <location>
        <begin position="474"/>
        <end position="488"/>
    </location>
</feature>
<dbReference type="Gene3D" id="3.40.225.10">
    <property type="entry name" value="Class II aldolase/adducin N-terminal domain"/>
    <property type="match status" value="2"/>
</dbReference>
<dbReference type="EMBL" id="CAJRST010015446">
    <property type="protein sequence ID" value="CAG5931903.1"/>
    <property type="molecule type" value="Genomic_DNA"/>
</dbReference>
<dbReference type="InterPro" id="IPR036409">
    <property type="entry name" value="Aldolase_II/adducin_N_sf"/>
</dbReference>
<feature type="region of interest" description="Disordered" evidence="4">
    <location>
        <begin position="53"/>
        <end position="76"/>
    </location>
</feature>
<comment type="similarity">
    <text evidence="1">Belongs to the aldolase class II family. Adducin subfamily.</text>
</comment>
<feature type="region of interest" description="Disordered" evidence="4">
    <location>
        <begin position="102"/>
        <end position="124"/>
    </location>
</feature>
<keyword evidence="5" id="KW-1133">Transmembrane helix</keyword>
<feature type="chain" id="PRO_5035892823" evidence="6">
    <location>
        <begin position="18"/>
        <end position="836"/>
    </location>
</feature>
<keyword evidence="2" id="KW-0053">Apoptosis</keyword>
<keyword evidence="6" id="KW-0732">Signal</keyword>
<feature type="transmembrane region" description="Helical" evidence="5">
    <location>
        <begin position="586"/>
        <end position="607"/>
    </location>
</feature>
<comment type="caution">
    <text evidence="8">The sequence shown here is derived from an EMBL/GenBank/DDBJ whole genome shotgun (WGS) entry which is preliminary data.</text>
</comment>
<organism evidence="8 9">
    <name type="scientific">Menidia menidia</name>
    <name type="common">Atlantic silverside</name>
    <dbReference type="NCBI Taxonomy" id="238744"/>
    <lineage>
        <taxon>Eukaryota</taxon>
        <taxon>Metazoa</taxon>
        <taxon>Chordata</taxon>
        <taxon>Craniata</taxon>
        <taxon>Vertebrata</taxon>
        <taxon>Euteleostomi</taxon>
        <taxon>Actinopterygii</taxon>
        <taxon>Neopterygii</taxon>
        <taxon>Teleostei</taxon>
        <taxon>Neoteleostei</taxon>
        <taxon>Acanthomorphata</taxon>
        <taxon>Ovalentaria</taxon>
        <taxon>Atherinomorphae</taxon>
        <taxon>Atheriniformes</taxon>
        <taxon>Atherinopsidae</taxon>
        <taxon>Menidiinae</taxon>
        <taxon>Menidia</taxon>
    </lineage>
</organism>
<reference evidence="8" key="1">
    <citation type="submission" date="2021-05" db="EMBL/GenBank/DDBJ databases">
        <authorList>
            <person name="Tigano A."/>
        </authorList>
    </citation>
    <scope>NUCLEOTIDE SEQUENCE</scope>
</reference>
<protein>
    <submittedName>
        <fullName evidence="8">(Atlantic silverside) hypothetical protein</fullName>
    </submittedName>
</protein>
<dbReference type="PANTHER" id="PTHR10640:SF7">
    <property type="entry name" value="METHYLTHIORIBULOSE-1-PHOSPHATE DEHYDRATASE"/>
    <property type="match status" value="1"/>
</dbReference>
<accession>A0A8S4B5Y8</accession>
<proteinExistence type="inferred from homology"/>
<feature type="compositionally biased region" description="Low complexity" evidence="4">
    <location>
        <begin position="182"/>
        <end position="206"/>
    </location>
</feature>
<evidence type="ECO:0000256" key="2">
    <source>
        <dbReference type="ARBA" id="ARBA00022703"/>
    </source>
</evidence>
<feature type="domain" description="Class II aldolase/adducin N-terminal" evidence="7">
    <location>
        <begin position="705"/>
        <end position="836"/>
    </location>
</feature>